<evidence type="ECO:0000313" key="2">
    <source>
        <dbReference type="Proteomes" id="UP001165962"/>
    </source>
</evidence>
<keyword evidence="2" id="KW-1185">Reference proteome</keyword>
<sequence>MKIKQEDFYCDRRMPWRGKWASGNGAMDNSLPYHRGYVIVKGLAITIFKVGLT</sequence>
<dbReference type="Proteomes" id="UP001165962">
    <property type="component" value="Unassembled WGS sequence"/>
</dbReference>
<evidence type="ECO:0000313" key="1">
    <source>
        <dbReference type="EMBL" id="NHN34207.1"/>
    </source>
</evidence>
<name>A0ABX0JCH8_9BACL</name>
<protein>
    <submittedName>
        <fullName evidence="1">Uncharacterized protein</fullName>
    </submittedName>
</protein>
<organism evidence="1 2">
    <name type="scientific">Paenibacillus agricola</name>
    <dbReference type="NCBI Taxonomy" id="2716264"/>
    <lineage>
        <taxon>Bacteria</taxon>
        <taxon>Bacillati</taxon>
        <taxon>Bacillota</taxon>
        <taxon>Bacilli</taxon>
        <taxon>Bacillales</taxon>
        <taxon>Paenibacillaceae</taxon>
        <taxon>Paenibacillus</taxon>
    </lineage>
</organism>
<proteinExistence type="predicted"/>
<gene>
    <name evidence="1" type="ORF">G9U52_30850</name>
</gene>
<dbReference type="RefSeq" id="WP_166154930.1">
    <property type="nucleotide sequence ID" value="NZ_JAAOIW010000017.1"/>
</dbReference>
<accession>A0ABX0JCH8</accession>
<reference evidence="1" key="1">
    <citation type="submission" date="2020-03" db="EMBL/GenBank/DDBJ databases">
        <title>Draft sequencing of Paenibacilllus sp. S3N08.</title>
        <authorList>
            <person name="Kim D.-U."/>
        </authorList>
    </citation>
    <scope>NUCLEOTIDE SEQUENCE</scope>
    <source>
        <strain evidence="1">S3N08</strain>
    </source>
</reference>
<comment type="caution">
    <text evidence="1">The sequence shown here is derived from an EMBL/GenBank/DDBJ whole genome shotgun (WGS) entry which is preliminary data.</text>
</comment>
<dbReference type="EMBL" id="JAAOIW010000017">
    <property type="protein sequence ID" value="NHN34207.1"/>
    <property type="molecule type" value="Genomic_DNA"/>
</dbReference>